<dbReference type="InterPro" id="IPR012334">
    <property type="entry name" value="Pectin_lyas_fold"/>
</dbReference>
<comment type="caution">
    <text evidence="2">The sequence shown here is derived from an EMBL/GenBank/DDBJ whole genome shotgun (WGS) entry which is preliminary data.</text>
</comment>
<dbReference type="EMBL" id="JAAKYA010000095">
    <property type="protein sequence ID" value="NGO40491.1"/>
    <property type="molecule type" value="Genomic_DNA"/>
</dbReference>
<name>A0A6M1RYB4_9BACT</name>
<dbReference type="Gene3D" id="2.160.20.10">
    <property type="entry name" value="Single-stranded right-handed beta-helix, Pectin lyase-like"/>
    <property type="match status" value="1"/>
</dbReference>
<sequence length="431" mass="47225">MRTSWKPLPGVVAVLWSAIVGLAGAAVQDRWNVLEFGAVPDGRTDCTAAFQRALDEAGRQGGGVVYAPRGQYRFEGSLQVPPGVTLRGVWESVPAHNGIRDRGLPKPTDDGTTFLVTGGAGSEDGAPFITLNHNSTLKGVVIYYPDQDPETEPKPYPWAIAMRGKNPAVLAVELLNPYQGIDASQNERHLIRDVHGQPLRRGILVDAIYDVGRIENVHFNPWWSLRPRVRRWQQENGEAFIFGRSDWQYVFNTFCFGYNVGYKFVATRAGVCNGNFLGIGADDCYTAVVVEQSAPYGLLISNGEFVSFHGPDPTMVRVESRHTGAVRFVNCAFWGPCNQIARVAGQGTVGFSDCTFVQWDRNNEGRYALQIDGGHVLVRGCEFQADKPQVRVGDAVRRAVIQGNLMRGRLAIEAPSRPGIVVRDNAAADAP</sequence>
<organism evidence="2 3">
    <name type="scientific">Limisphaera ngatamarikiensis</name>
    <dbReference type="NCBI Taxonomy" id="1324935"/>
    <lineage>
        <taxon>Bacteria</taxon>
        <taxon>Pseudomonadati</taxon>
        <taxon>Verrucomicrobiota</taxon>
        <taxon>Verrucomicrobiia</taxon>
        <taxon>Limisphaerales</taxon>
        <taxon>Limisphaeraceae</taxon>
        <taxon>Limisphaera</taxon>
    </lineage>
</organism>
<protein>
    <recommendedName>
        <fullName evidence="1">Rhamnogalacturonase A/B/Epimerase-like pectate lyase domain-containing protein</fullName>
    </recommendedName>
</protein>
<keyword evidence="3" id="KW-1185">Reference proteome</keyword>
<dbReference type="InterPro" id="IPR011050">
    <property type="entry name" value="Pectin_lyase_fold/virulence"/>
</dbReference>
<dbReference type="SUPFAM" id="SSF51126">
    <property type="entry name" value="Pectin lyase-like"/>
    <property type="match status" value="1"/>
</dbReference>
<dbReference type="AlphaFoldDB" id="A0A6M1RYB4"/>
<dbReference type="Proteomes" id="UP000477311">
    <property type="component" value="Unassembled WGS sequence"/>
</dbReference>
<accession>A0A6M1RYB4</accession>
<gene>
    <name evidence="2" type="ORF">G4L39_13970</name>
</gene>
<evidence type="ECO:0000259" key="1">
    <source>
        <dbReference type="Pfam" id="PF12708"/>
    </source>
</evidence>
<dbReference type="Pfam" id="PF12708">
    <property type="entry name" value="Pect-lyase_RHGA_epim"/>
    <property type="match status" value="1"/>
</dbReference>
<evidence type="ECO:0000313" key="3">
    <source>
        <dbReference type="Proteomes" id="UP000477311"/>
    </source>
</evidence>
<reference evidence="2 3" key="1">
    <citation type="submission" date="2020-02" db="EMBL/GenBank/DDBJ databases">
        <title>Draft genome sequence of Limisphaera ngatamarikiensis NGM72.4T, a thermophilic Verrucomicrobia grouped in subdivision 3.</title>
        <authorList>
            <person name="Carere C.R."/>
            <person name="Steen J."/>
            <person name="Hugenholtz P."/>
            <person name="Stott M.B."/>
        </authorList>
    </citation>
    <scope>NUCLEOTIDE SEQUENCE [LARGE SCALE GENOMIC DNA]</scope>
    <source>
        <strain evidence="2 3">NGM72.4</strain>
    </source>
</reference>
<dbReference type="InterPro" id="IPR024535">
    <property type="entry name" value="RHGA/B-epi-like_pectate_lyase"/>
</dbReference>
<evidence type="ECO:0000313" key="2">
    <source>
        <dbReference type="EMBL" id="NGO40491.1"/>
    </source>
</evidence>
<proteinExistence type="predicted"/>
<dbReference type="RefSeq" id="WP_165109131.1">
    <property type="nucleotide sequence ID" value="NZ_JAAKYA010000095.1"/>
</dbReference>
<feature type="domain" description="Rhamnogalacturonase A/B/Epimerase-like pectate lyase" evidence="1">
    <location>
        <begin position="32"/>
        <end position="94"/>
    </location>
</feature>